<reference evidence="1" key="2">
    <citation type="submission" date="2020-06" db="EMBL/GenBank/DDBJ databases">
        <title>Helianthus annuus Genome sequencing and assembly Release 2.</title>
        <authorList>
            <person name="Gouzy J."/>
            <person name="Langlade N."/>
            <person name="Munos S."/>
        </authorList>
    </citation>
    <scope>NUCLEOTIDE SEQUENCE</scope>
    <source>
        <tissue evidence="1">Leaves</tissue>
    </source>
</reference>
<dbReference type="EMBL" id="MNCJ02000330">
    <property type="protein sequence ID" value="KAF5762967.1"/>
    <property type="molecule type" value="Genomic_DNA"/>
</dbReference>
<dbReference type="Gramene" id="mRNA:HanXRQr2_Chr15g0674851">
    <property type="protein sequence ID" value="mRNA:HanXRQr2_Chr15g0674851"/>
    <property type="gene ID" value="HanXRQr2_Chr15g0674851"/>
</dbReference>
<evidence type="ECO:0000313" key="2">
    <source>
        <dbReference type="Proteomes" id="UP000215914"/>
    </source>
</evidence>
<dbReference type="Proteomes" id="UP000215914">
    <property type="component" value="Unassembled WGS sequence"/>
</dbReference>
<dbReference type="AlphaFoldDB" id="A0A9K3DWQ7"/>
<sequence>MFITDIAIMIFLFKNKSNSFRIKFLQSVIVFFQNLSGFFWVFAELKWNLKESKFSELCLFCSKIFMGFSGFLLNRNGLPTKLQNSLLVSRIEAANRFLCKKKPLKNLGEPRNDEPGRVGFGVVVDEQDGAW</sequence>
<name>A0A9K3DWQ7_HELAN</name>
<accession>A0A9K3DWQ7</accession>
<keyword evidence="2" id="KW-1185">Reference proteome</keyword>
<gene>
    <name evidence="1" type="ORF">HanXRQr2_Chr15g0674851</name>
</gene>
<reference evidence="1" key="1">
    <citation type="journal article" date="2017" name="Nature">
        <title>The sunflower genome provides insights into oil metabolism, flowering and Asterid evolution.</title>
        <authorList>
            <person name="Badouin H."/>
            <person name="Gouzy J."/>
            <person name="Grassa C.J."/>
            <person name="Murat F."/>
            <person name="Staton S.E."/>
            <person name="Cottret L."/>
            <person name="Lelandais-Briere C."/>
            <person name="Owens G.L."/>
            <person name="Carrere S."/>
            <person name="Mayjonade B."/>
            <person name="Legrand L."/>
            <person name="Gill N."/>
            <person name="Kane N.C."/>
            <person name="Bowers J.E."/>
            <person name="Hubner S."/>
            <person name="Bellec A."/>
            <person name="Berard A."/>
            <person name="Berges H."/>
            <person name="Blanchet N."/>
            <person name="Boniface M.C."/>
            <person name="Brunel D."/>
            <person name="Catrice O."/>
            <person name="Chaidir N."/>
            <person name="Claudel C."/>
            <person name="Donnadieu C."/>
            <person name="Faraut T."/>
            <person name="Fievet G."/>
            <person name="Helmstetter N."/>
            <person name="King M."/>
            <person name="Knapp S.J."/>
            <person name="Lai Z."/>
            <person name="Le Paslier M.C."/>
            <person name="Lippi Y."/>
            <person name="Lorenzon L."/>
            <person name="Mandel J.R."/>
            <person name="Marage G."/>
            <person name="Marchand G."/>
            <person name="Marquand E."/>
            <person name="Bret-Mestries E."/>
            <person name="Morien E."/>
            <person name="Nambeesan S."/>
            <person name="Nguyen T."/>
            <person name="Pegot-Espagnet P."/>
            <person name="Pouilly N."/>
            <person name="Raftis F."/>
            <person name="Sallet E."/>
            <person name="Schiex T."/>
            <person name="Thomas J."/>
            <person name="Vandecasteele C."/>
            <person name="Vares D."/>
            <person name="Vear F."/>
            <person name="Vautrin S."/>
            <person name="Crespi M."/>
            <person name="Mangin B."/>
            <person name="Burke J.M."/>
            <person name="Salse J."/>
            <person name="Munos S."/>
            <person name="Vincourt P."/>
            <person name="Rieseberg L.H."/>
            <person name="Langlade N.B."/>
        </authorList>
    </citation>
    <scope>NUCLEOTIDE SEQUENCE</scope>
    <source>
        <tissue evidence="1">Leaves</tissue>
    </source>
</reference>
<organism evidence="1 2">
    <name type="scientific">Helianthus annuus</name>
    <name type="common">Common sunflower</name>
    <dbReference type="NCBI Taxonomy" id="4232"/>
    <lineage>
        <taxon>Eukaryota</taxon>
        <taxon>Viridiplantae</taxon>
        <taxon>Streptophyta</taxon>
        <taxon>Embryophyta</taxon>
        <taxon>Tracheophyta</taxon>
        <taxon>Spermatophyta</taxon>
        <taxon>Magnoliopsida</taxon>
        <taxon>eudicotyledons</taxon>
        <taxon>Gunneridae</taxon>
        <taxon>Pentapetalae</taxon>
        <taxon>asterids</taxon>
        <taxon>campanulids</taxon>
        <taxon>Asterales</taxon>
        <taxon>Asteraceae</taxon>
        <taxon>Asteroideae</taxon>
        <taxon>Heliantheae alliance</taxon>
        <taxon>Heliantheae</taxon>
        <taxon>Helianthus</taxon>
    </lineage>
</organism>
<proteinExistence type="predicted"/>
<protein>
    <submittedName>
        <fullName evidence="1">Uncharacterized protein</fullName>
    </submittedName>
</protein>
<evidence type="ECO:0000313" key="1">
    <source>
        <dbReference type="EMBL" id="KAF5762967.1"/>
    </source>
</evidence>
<comment type="caution">
    <text evidence="1">The sequence shown here is derived from an EMBL/GenBank/DDBJ whole genome shotgun (WGS) entry which is preliminary data.</text>
</comment>